<dbReference type="InParanoid" id="A0A0G4EPJ5"/>
<protein>
    <recommendedName>
        <fullName evidence="4">Next to BRCA1 central domain-containing protein</fullName>
    </recommendedName>
</protein>
<dbReference type="Proteomes" id="UP000041254">
    <property type="component" value="Unassembled WGS sequence"/>
</dbReference>
<keyword evidence="3" id="KW-1185">Reference proteome</keyword>
<feature type="region of interest" description="Disordered" evidence="1">
    <location>
        <begin position="306"/>
        <end position="432"/>
    </location>
</feature>
<dbReference type="VEuPathDB" id="CryptoDB:Vbra_5299"/>
<feature type="compositionally biased region" description="Pro residues" evidence="1">
    <location>
        <begin position="337"/>
        <end position="348"/>
    </location>
</feature>
<proteinExistence type="predicted"/>
<feature type="compositionally biased region" description="Pro residues" evidence="1">
    <location>
        <begin position="368"/>
        <end position="377"/>
    </location>
</feature>
<feature type="region of interest" description="Disordered" evidence="1">
    <location>
        <begin position="444"/>
        <end position="469"/>
    </location>
</feature>
<accession>A0A0G4EPJ5</accession>
<dbReference type="EMBL" id="CDMY01000288">
    <property type="protein sequence ID" value="CEL99753.1"/>
    <property type="molecule type" value="Genomic_DNA"/>
</dbReference>
<evidence type="ECO:0008006" key="4">
    <source>
        <dbReference type="Google" id="ProtNLM"/>
    </source>
</evidence>
<evidence type="ECO:0000313" key="3">
    <source>
        <dbReference type="Proteomes" id="UP000041254"/>
    </source>
</evidence>
<feature type="compositionally biased region" description="Pro residues" evidence="1">
    <location>
        <begin position="409"/>
        <end position="420"/>
    </location>
</feature>
<evidence type="ECO:0000313" key="2">
    <source>
        <dbReference type="EMBL" id="CEL99753.1"/>
    </source>
</evidence>
<evidence type="ECO:0000256" key="1">
    <source>
        <dbReference type="SAM" id="MobiDB-lite"/>
    </source>
</evidence>
<sequence length="594" mass="63445">MVDRPKIRHHDEVRKYEGKVESLDQLRAAVKAKFPDVNTDIATLGYVDHVGGPAITISSPADFQSALTDHGLMAAQHANTSTPTPFMFVVNDKDNSISSTGQREEAGAASSLEGRQLGGLVRGLTREIAALKDTVSDFKSFLELYGTETATSARRFVEDQVTALVAKLGETNMQIVTDKDRASVATSDATTTATDRITTADALKSNLGDLPVGLPVHASWQFSNSSKKEWAAGAYIKMEAGGTLLSPEGDTQPIACCKDIPIKPGGLVSIQVRVVPDRVGPISSAWRIFGKDGNPLSRAFTIEGAGVDQNNGSSMAPPPPPPPPPPLVPDVPQTTVQPPPPPGPPPPVALVRPRAKTQHSEDEFSSPGPAPVQPPKQQPARPAHTQPQGSADLVPVGPPSPLPGGATAPLPPPPPPPSQPKQPMQQPSVPSVPVVPKVPVVPVVPDLNGTRPVGREEPPAAVVDEGEPSLSAEELSKAIDRYKGVFGENLFHRMYSITSIDSPLPTLPQDLIMKFAAQIRGKTQEKNVMRITSSDGADWGFIPTDPIREILGPDDRQPIRVIDLMPRLREPLQHYHTLIRQLKRQQASGAIGQR</sequence>
<feature type="compositionally biased region" description="Low complexity" evidence="1">
    <location>
        <begin position="421"/>
        <end position="432"/>
    </location>
</feature>
<reference evidence="2 3" key="1">
    <citation type="submission" date="2014-11" db="EMBL/GenBank/DDBJ databases">
        <authorList>
            <person name="Zhu J."/>
            <person name="Qi W."/>
            <person name="Song R."/>
        </authorList>
    </citation>
    <scope>NUCLEOTIDE SEQUENCE [LARGE SCALE GENOMIC DNA]</scope>
</reference>
<name>A0A0G4EPJ5_VITBC</name>
<gene>
    <name evidence="2" type="ORF">Vbra_5299</name>
</gene>
<organism evidence="2 3">
    <name type="scientific">Vitrella brassicaformis (strain CCMP3155)</name>
    <dbReference type="NCBI Taxonomy" id="1169540"/>
    <lineage>
        <taxon>Eukaryota</taxon>
        <taxon>Sar</taxon>
        <taxon>Alveolata</taxon>
        <taxon>Colpodellida</taxon>
        <taxon>Vitrellaceae</taxon>
        <taxon>Vitrella</taxon>
    </lineage>
</organism>
<dbReference type="AlphaFoldDB" id="A0A0G4EPJ5"/>
<feature type="compositionally biased region" description="Pro residues" evidence="1">
    <location>
        <begin position="316"/>
        <end position="329"/>
    </location>
</feature>